<dbReference type="GO" id="GO:0008023">
    <property type="term" value="C:transcription elongation factor complex"/>
    <property type="evidence" value="ECO:0007669"/>
    <property type="project" value="TreeGrafter"/>
</dbReference>
<dbReference type="InterPro" id="IPR007808">
    <property type="entry name" value="Elf1"/>
</dbReference>
<name>A0A2T6ZRN8_TUBBO</name>
<evidence type="ECO:0000256" key="3">
    <source>
        <dbReference type="ARBA" id="ARBA00009730"/>
    </source>
</evidence>
<evidence type="ECO:0000256" key="9">
    <source>
        <dbReference type="ARBA" id="ARBA00023242"/>
    </source>
</evidence>
<comment type="subcellular location">
    <subcellularLocation>
        <location evidence="2 10">Nucleus</location>
    </subcellularLocation>
</comment>
<comment type="function">
    <text evidence="1 10">Transcription elongation factor implicated in the maintenance of proper chromatin structure in actively transcribed regions.</text>
</comment>
<gene>
    <name evidence="12" type="ORF">B9Z19DRAFT_955877</name>
</gene>
<proteinExistence type="inferred from homology"/>
<evidence type="ECO:0000256" key="11">
    <source>
        <dbReference type="SAM" id="MobiDB-lite"/>
    </source>
</evidence>
<dbReference type="AlphaFoldDB" id="A0A2T6ZRN8"/>
<accession>A0A2T6ZRN8</accession>
<dbReference type="SUPFAM" id="SSF57783">
    <property type="entry name" value="Zinc beta-ribbon"/>
    <property type="match status" value="1"/>
</dbReference>
<keyword evidence="9 10" id="KW-0539">Nucleus</keyword>
<dbReference type="GO" id="GO:0003746">
    <property type="term" value="F:translation elongation factor activity"/>
    <property type="evidence" value="ECO:0007669"/>
    <property type="project" value="UniProtKB-KW"/>
</dbReference>
<keyword evidence="4 10" id="KW-0479">Metal-binding</keyword>
<evidence type="ECO:0000256" key="5">
    <source>
        <dbReference type="ARBA" id="ARBA00022771"/>
    </source>
</evidence>
<comment type="caution">
    <text evidence="12">The sequence shown here is derived from an EMBL/GenBank/DDBJ whole genome shotgun (WGS) entry which is preliminary data.</text>
</comment>
<feature type="region of interest" description="Disordered" evidence="11">
    <location>
        <begin position="1"/>
        <end position="20"/>
    </location>
</feature>
<dbReference type="Gene3D" id="2.20.25.190">
    <property type="match status" value="1"/>
</dbReference>
<evidence type="ECO:0000313" key="13">
    <source>
        <dbReference type="Proteomes" id="UP000244722"/>
    </source>
</evidence>
<keyword evidence="5 10" id="KW-0863">Zinc-finger</keyword>
<dbReference type="PANTHER" id="PTHR20934">
    <property type="entry name" value="TRANSCRIPTION ELONGATION FACTOR 1 HOMOLOG"/>
    <property type="match status" value="1"/>
</dbReference>
<dbReference type="InterPro" id="IPR038567">
    <property type="entry name" value="T_Elf1_sf"/>
</dbReference>
<dbReference type="FunFam" id="2.20.25.190:FF:000001">
    <property type="entry name" value="Transcription elongation factor 1 homolog"/>
    <property type="match status" value="1"/>
</dbReference>
<evidence type="ECO:0000256" key="1">
    <source>
        <dbReference type="ARBA" id="ARBA00003357"/>
    </source>
</evidence>
<keyword evidence="13" id="KW-1185">Reference proteome</keyword>
<dbReference type="GO" id="GO:0006368">
    <property type="term" value="P:transcription elongation by RNA polymerase II"/>
    <property type="evidence" value="ECO:0007669"/>
    <property type="project" value="TreeGrafter"/>
</dbReference>
<keyword evidence="8 10" id="KW-0804">Transcription</keyword>
<feature type="compositionally biased region" description="Basic residues" evidence="11">
    <location>
        <begin position="1"/>
        <end position="13"/>
    </location>
</feature>
<dbReference type="PANTHER" id="PTHR20934:SF0">
    <property type="entry name" value="TRANSCRIPTION ELONGATION FACTOR 1 HOMOLOG"/>
    <property type="match status" value="1"/>
</dbReference>
<evidence type="ECO:0000256" key="6">
    <source>
        <dbReference type="ARBA" id="ARBA00022833"/>
    </source>
</evidence>
<dbReference type="OrthoDB" id="445983at2759"/>
<evidence type="ECO:0000256" key="2">
    <source>
        <dbReference type="ARBA" id="ARBA00004123"/>
    </source>
</evidence>
<keyword evidence="12" id="KW-0648">Protein biosynthesis</keyword>
<evidence type="ECO:0000313" key="12">
    <source>
        <dbReference type="EMBL" id="PUU78152.1"/>
    </source>
</evidence>
<dbReference type="GO" id="GO:0008270">
    <property type="term" value="F:zinc ion binding"/>
    <property type="evidence" value="ECO:0007669"/>
    <property type="project" value="UniProtKB-KW"/>
</dbReference>
<keyword evidence="7 10" id="KW-0805">Transcription regulation</keyword>
<reference evidence="12 13" key="1">
    <citation type="submission" date="2017-04" db="EMBL/GenBank/DDBJ databases">
        <title>Draft genome sequence of Tuber borchii Vittad., a whitish edible truffle.</title>
        <authorList>
            <consortium name="DOE Joint Genome Institute"/>
            <person name="Murat C."/>
            <person name="Kuo A."/>
            <person name="Barry K.W."/>
            <person name="Clum A."/>
            <person name="Dockter R.B."/>
            <person name="Fauchery L."/>
            <person name="Iotti M."/>
            <person name="Kohler A."/>
            <person name="Labutti K."/>
            <person name="Lindquist E.A."/>
            <person name="Lipzen A."/>
            <person name="Ohm R.A."/>
            <person name="Wang M."/>
            <person name="Grigoriev I.V."/>
            <person name="Zambonelli A."/>
            <person name="Martin F.M."/>
        </authorList>
    </citation>
    <scope>NUCLEOTIDE SEQUENCE [LARGE SCALE GENOMIC DNA]</scope>
    <source>
        <strain evidence="12 13">Tbo3840</strain>
    </source>
</reference>
<dbReference type="GO" id="GO:0000993">
    <property type="term" value="F:RNA polymerase II complex binding"/>
    <property type="evidence" value="ECO:0007669"/>
    <property type="project" value="TreeGrafter"/>
</dbReference>
<dbReference type="EMBL" id="NESQ01000128">
    <property type="protein sequence ID" value="PUU78152.1"/>
    <property type="molecule type" value="Genomic_DNA"/>
</dbReference>
<sequence length="79" mass="8658">QGKRKKSSRKPTGPKKNEPLATTFSCLFCNHEKSVTCVLDKKAGVGSLSCKVCGQRFQANINYLSAAIDVYSEWVDACD</sequence>
<organism evidence="12 13">
    <name type="scientific">Tuber borchii</name>
    <name type="common">White truffle</name>
    <dbReference type="NCBI Taxonomy" id="42251"/>
    <lineage>
        <taxon>Eukaryota</taxon>
        <taxon>Fungi</taxon>
        <taxon>Dikarya</taxon>
        <taxon>Ascomycota</taxon>
        <taxon>Pezizomycotina</taxon>
        <taxon>Pezizomycetes</taxon>
        <taxon>Pezizales</taxon>
        <taxon>Tuberaceae</taxon>
        <taxon>Tuber</taxon>
    </lineage>
</organism>
<feature type="non-terminal residue" evidence="12">
    <location>
        <position position="1"/>
    </location>
</feature>
<protein>
    <recommendedName>
        <fullName evidence="10">Transcription elongation factor 1 homolog</fullName>
    </recommendedName>
</protein>
<evidence type="ECO:0000256" key="8">
    <source>
        <dbReference type="ARBA" id="ARBA00023163"/>
    </source>
</evidence>
<feature type="non-terminal residue" evidence="12">
    <location>
        <position position="79"/>
    </location>
</feature>
<evidence type="ECO:0000256" key="7">
    <source>
        <dbReference type="ARBA" id="ARBA00023015"/>
    </source>
</evidence>
<keyword evidence="12" id="KW-0251">Elongation factor</keyword>
<keyword evidence="6 10" id="KW-0862">Zinc</keyword>
<evidence type="ECO:0000256" key="4">
    <source>
        <dbReference type="ARBA" id="ARBA00022723"/>
    </source>
</evidence>
<comment type="similarity">
    <text evidence="3 10">Belongs to the ELOF1 family.</text>
</comment>
<dbReference type="Proteomes" id="UP000244722">
    <property type="component" value="Unassembled WGS sequence"/>
</dbReference>
<evidence type="ECO:0000256" key="10">
    <source>
        <dbReference type="RuleBase" id="RU364033"/>
    </source>
</evidence>
<dbReference type="STRING" id="42251.A0A2T6ZRN8"/>
<dbReference type="Pfam" id="PF05129">
    <property type="entry name" value="Zn_ribbon_Elf1"/>
    <property type="match status" value="1"/>
</dbReference>